<protein>
    <submittedName>
        <fullName evidence="2">Uncharacterized protein</fullName>
    </submittedName>
</protein>
<name>A0A8T2P7U3_9TELE</name>
<organism evidence="2 3">
    <name type="scientific">Albula glossodonta</name>
    <name type="common">roundjaw bonefish</name>
    <dbReference type="NCBI Taxonomy" id="121402"/>
    <lineage>
        <taxon>Eukaryota</taxon>
        <taxon>Metazoa</taxon>
        <taxon>Chordata</taxon>
        <taxon>Craniata</taxon>
        <taxon>Vertebrata</taxon>
        <taxon>Euteleostomi</taxon>
        <taxon>Actinopterygii</taxon>
        <taxon>Neopterygii</taxon>
        <taxon>Teleostei</taxon>
        <taxon>Albuliformes</taxon>
        <taxon>Albulidae</taxon>
        <taxon>Albula</taxon>
    </lineage>
</organism>
<feature type="compositionally biased region" description="Basic and acidic residues" evidence="1">
    <location>
        <begin position="79"/>
        <end position="92"/>
    </location>
</feature>
<proteinExistence type="predicted"/>
<gene>
    <name evidence="2" type="ORF">JZ751_003989</name>
</gene>
<sequence length="110" mass="12081">MDNRKLVETAGGVQPALQVVEQDPTEKLGQAAELLGILIADQLVPLHYHDAAMGLQMDQPSSLISQSACGSERNSYRWSAEHDSKRHDRKVTEPWSGSENRSLSAIVEAK</sequence>
<reference evidence="2" key="1">
    <citation type="thesis" date="2021" institute="BYU ScholarsArchive" country="Provo, UT, USA">
        <title>Applications of and Algorithms for Genome Assembly and Genomic Analyses with an Emphasis on Marine Teleosts.</title>
        <authorList>
            <person name="Pickett B.D."/>
        </authorList>
    </citation>
    <scope>NUCLEOTIDE SEQUENCE</scope>
    <source>
        <strain evidence="2">HI-2016</strain>
    </source>
</reference>
<dbReference type="AlphaFoldDB" id="A0A8T2P7U3"/>
<evidence type="ECO:0000313" key="3">
    <source>
        <dbReference type="Proteomes" id="UP000824540"/>
    </source>
</evidence>
<dbReference type="Proteomes" id="UP000824540">
    <property type="component" value="Unassembled WGS sequence"/>
</dbReference>
<keyword evidence="3" id="KW-1185">Reference proteome</keyword>
<evidence type="ECO:0000313" key="2">
    <source>
        <dbReference type="EMBL" id="KAG9347970.1"/>
    </source>
</evidence>
<dbReference type="EMBL" id="JAFBMS010000012">
    <property type="protein sequence ID" value="KAG9347970.1"/>
    <property type="molecule type" value="Genomic_DNA"/>
</dbReference>
<accession>A0A8T2P7U3</accession>
<evidence type="ECO:0000256" key="1">
    <source>
        <dbReference type="SAM" id="MobiDB-lite"/>
    </source>
</evidence>
<feature type="region of interest" description="Disordered" evidence="1">
    <location>
        <begin position="74"/>
        <end position="110"/>
    </location>
</feature>
<comment type="caution">
    <text evidence="2">The sequence shown here is derived from an EMBL/GenBank/DDBJ whole genome shotgun (WGS) entry which is preliminary data.</text>
</comment>